<dbReference type="InterPro" id="IPR000160">
    <property type="entry name" value="GGDEF_dom"/>
</dbReference>
<evidence type="ECO:0000256" key="3">
    <source>
        <dbReference type="ARBA" id="ARBA00034247"/>
    </source>
</evidence>
<dbReference type="EMBL" id="CP011144">
    <property type="protein sequence ID" value="AKC87806.1"/>
    <property type="molecule type" value="Genomic_DNA"/>
</dbReference>
<name>A0A0E3UP68_9GAMM</name>
<dbReference type="EC" id="2.7.7.65" evidence="2"/>
<keyword evidence="5" id="KW-1133">Transmembrane helix</keyword>
<keyword evidence="5" id="KW-0812">Transmembrane</keyword>
<feature type="coiled-coil region" evidence="4">
    <location>
        <begin position="347"/>
        <end position="403"/>
    </location>
</feature>
<dbReference type="PANTHER" id="PTHR45138">
    <property type="entry name" value="REGULATORY COMPONENTS OF SENSORY TRANSDUCTION SYSTEM"/>
    <property type="match status" value="1"/>
</dbReference>
<protein>
    <recommendedName>
        <fullName evidence="2">diguanylate cyclase</fullName>
        <ecNumber evidence="2">2.7.7.65</ecNumber>
    </recommendedName>
</protein>
<dbReference type="PROSITE" id="PS50887">
    <property type="entry name" value="GGDEF"/>
    <property type="match status" value="1"/>
</dbReference>
<dbReference type="CDD" id="cd01949">
    <property type="entry name" value="GGDEF"/>
    <property type="match status" value="1"/>
</dbReference>
<evidence type="ECO:0000259" key="7">
    <source>
        <dbReference type="PROSITE" id="PS50887"/>
    </source>
</evidence>
<evidence type="ECO:0000256" key="2">
    <source>
        <dbReference type="ARBA" id="ARBA00012528"/>
    </source>
</evidence>
<dbReference type="FunFam" id="3.30.70.270:FF:000001">
    <property type="entry name" value="Diguanylate cyclase domain protein"/>
    <property type="match status" value="1"/>
</dbReference>
<sequence length="658" mass="71695">MPARLPPMSMPTTPLHRCLKLLLAPALVVALAAPTAAPAPSTAATGASTVDAMIDRCFELRRNRPRQALELAEALLADGTLDVERRIKTMSCQGIAAALVGEDARAVAIADRIAQELERHPQLPDEYRMRAVSNLGAILHSAGQVYRAEKAYAETLRIGARIGGKDAVLVQISMLNNIGLIHADYLDSPQAADGYFQQALALARSIEHESSQLLYNFAINRLRLDEREAALRALDEAAKAADEAGSVLVGLRVRSARLMLERDQRLPELIAALEGIRGQQSNLPDPAGEAATLARISVLLDAAGQPAQALASAQDAFAMASQGHNPQETYQALQALIDAHAALGDTRAALEHAARMHRMKLDALRQQRLDMLADLQARNQDAVSQRELERVRYEDRIHSLKEQQSRLLRTAVLALSMLLALAAVAFGLMQRRRHRQLRVVSERDALTGLANRHAATAALNALAVQRSRDDARHVLFLIDIDHFKQINDTHGHHAGDAVLVEMSNRLRTACRPGDLVARWGGEEFLVACADLDPGQAKAIAGRLCEAMAHTLETADGTRAVTVSLGLAPIPFFDVPPEDHLARRWDYALRMADRALYAAKEQRDGWVGYWGARLPDDATAEAVLEYPEAADGIVTVLSSHPREPARLRAQSLREAGAQL</sequence>
<proteinExistence type="predicted"/>
<evidence type="ECO:0000256" key="5">
    <source>
        <dbReference type="SAM" id="Phobius"/>
    </source>
</evidence>
<organism evidence="8 9">
    <name type="scientific">Pseudoxanthomonas suwonensis</name>
    <dbReference type="NCBI Taxonomy" id="314722"/>
    <lineage>
        <taxon>Bacteria</taxon>
        <taxon>Pseudomonadati</taxon>
        <taxon>Pseudomonadota</taxon>
        <taxon>Gammaproteobacteria</taxon>
        <taxon>Lysobacterales</taxon>
        <taxon>Lysobacteraceae</taxon>
        <taxon>Pseudoxanthomonas</taxon>
    </lineage>
</organism>
<comment type="cofactor">
    <cofactor evidence="1">
        <name>Mg(2+)</name>
        <dbReference type="ChEBI" id="CHEBI:18420"/>
    </cofactor>
</comment>
<keyword evidence="5" id="KW-0472">Membrane</keyword>
<dbReference type="InterPro" id="IPR043128">
    <property type="entry name" value="Rev_trsase/Diguanyl_cyclase"/>
</dbReference>
<feature type="domain" description="GGDEF" evidence="7">
    <location>
        <begin position="471"/>
        <end position="611"/>
    </location>
</feature>
<keyword evidence="9" id="KW-1185">Reference proteome</keyword>
<reference evidence="8 9" key="1">
    <citation type="journal article" date="2015" name="Genome Announc.">
        <title>Complete Genome Sequence of Pseudoxanthomonas suwonensis Strain J1, a Cellulose-Degrading Bacterium Isolated from Leaf- and Wood-Enriched Soil.</title>
        <authorList>
            <person name="Hou L."/>
            <person name="Jiang J."/>
            <person name="Xu Z."/>
            <person name="Zhou Y."/>
            <person name="Leung F.C."/>
        </authorList>
    </citation>
    <scope>NUCLEOTIDE SEQUENCE [LARGE SCALE GENOMIC DNA]</scope>
    <source>
        <strain evidence="8 9">J1</strain>
    </source>
</reference>
<dbReference type="AlphaFoldDB" id="A0A0E3UP68"/>
<dbReference type="NCBIfam" id="TIGR00254">
    <property type="entry name" value="GGDEF"/>
    <property type="match status" value="1"/>
</dbReference>
<evidence type="ECO:0000256" key="4">
    <source>
        <dbReference type="SAM" id="Coils"/>
    </source>
</evidence>
<dbReference type="Gene3D" id="1.25.40.10">
    <property type="entry name" value="Tetratricopeptide repeat domain"/>
    <property type="match status" value="2"/>
</dbReference>
<comment type="catalytic activity">
    <reaction evidence="3">
        <text>2 GTP = 3',3'-c-di-GMP + 2 diphosphate</text>
        <dbReference type="Rhea" id="RHEA:24898"/>
        <dbReference type="ChEBI" id="CHEBI:33019"/>
        <dbReference type="ChEBI" id="CHEBI:37565"/>
        <dbReference type="ChEBI" id="CHEBI:58805"/>
        <dbReference type="EC" id="2.7.7.65"/>
    </reaction>
</comment>
<dbReference type="GO" id="GO:0052621">
    <property type="term" value="F:diguanylate cyclase activity"/>
    <property type="evidence" value="ECO:0007669"/>
    <property type="project" value="UniProtKB-EC"/>
</dbReference>
<evidence type="ECO:0000256" key="1">
    <source>
        <dbReference type="ARBA" id="ARBA00001946"/>
    </source>
</evidence>
<dbReference type="Proteomes" id="UP000033067">
    <property type="component" value="Chromosome"/>
</dbReference>
<dbReference type="KEGG" id="psuw:WQ53_14605"/>
<dbReference type="PATRIC" id="fig|314722.6.peg.3164"/>
<evidence type="ECO:0000313" key="8">
    <source>
        <dbReference type="EMBL" id="AKC87806.1"/>
    </source>
</evidence>
<dbReference type="InterPro" id="IPR050469">
    <property type="entry name" value="Diguanylate_Cyclase"/>
</dbReference>
<evidence type="ECO:0000256" key="6">
    <source>
        <dbReference type="SAM" id="SignalP"/>
    </source>
</evidence>
<dbReference type="PANTHER" id="PTHR45138:SF9">
    <property type="entry name" value="DIGUANYLATE CYCLASE DGCM-RELATED"/>
    <property type="match status" value="1"/>
</dbReference>
<feature type="transmembrane region" description="Helical" evidence="5">
    <location>
        <begin position="407"/>
        <end position="428"/>
    </location>
</feature>
<dbReference type="Pfam" id="PF00990">
    <property type="entry name" value="GGDEF"/>
    <property type="match status" value="1"/>
</dbReference>
<dbReference type="Gene3D" id="3.30.70.270">
    <property type="match status" value="1"/>
</dbReference>
<dbReference type="InterPro" id="IPR029787">
    <property type="entry name" value="Nucleotide_cyclase"/>
</dbReference>
<dbReference type="SUPFAM" id="SSF55073">
    <property type="entry name" value="Nucleotide cyclase"/>
    <property type="match status" value="1"/>
</dbReference>
<dbReference type="SMART" id="SM00267">
    <property type="entry name" value="GGDEF"/>
    <property type="match status" value="1"/>
</dbReference>
<dbReference type="SUPFAM" id="SSF48452">
    <property type="entry name" value="TPR-like"/>
    <property type="match status" value="1"/>
</dbReference>
<dbReference type="InterPro" id="IPR011990">
    <property type="entry name" value="TPR-like_helical_dom_sf"/>
</dbReference>
<keyword evidence="4" id="KW-0175">Coiled coil</keyword>
<evidence type="ECO:0000313" key="9">
    <source>
        <dbReference type="Proteomes" id="UP000033067"/>
    </source>
</evidence>
<gene>
    <name evidence="8" type="ORF">WQ53_14605</name>
</gene>
<feature type="signal peptide" evidence="6">
    <location>
        <begin position="1"/>
        <end position="32"/>
    </location>
</feature>
<keyword evidence="6" id="KW-0732">Signal</keyword>
<accession>A0A0E3UP68</accession>
<feature type="chain" id="PRO_5002412861" description="diguanylate cyclase" evidence="6">
    <location>
        <begin position="33"/>
        <end position="658"/>
    </location>
</feature>